<protein>
    <recommendedName>
        <fullName evidence="5">Sulfur globule protein CV1</fullName>
    </recommendedName>
</protein>
<organism evidence="3 4">
    <name type="scientific">Thiocapsa imhoffii</name>
    <dbReference type="NCBI Taxonomy" id="382777"/>
    <lineage>
        <taxon>Bacteria</taxon>
        <taxon>Pseudomonadati</taxon>
        <taxon>Pseudomonadota</taxon>
        <taxon>Gammaproteobacteria</taxon>
        <taxon>Chromatiales</taxon>
        <taxon>Chromatiaceae</taxon>
        <taxon>Thiocapsa</taxon>
    </lineage>
</organism>
<feature type="region of interest" description="Disordered" evidence="1">
    <location>
        <begin position="119"/>
        <end position="152"/>
    </location>
</feature>
<dbReference type="EMBL" id="NRSD01000001">
    <property type="protein sequence ID" value="MBK1643173.1"/>
    <property type="molecule type" value="Genomic_DNA"/>
</dbReference>
<sequence>MLLASVLIYAPVSHAFNFGNMMNPNRWMGSGGDRDRYDDGYPGGPYGPPGYGYPYGGYAPGPGYAAPGYAAPGYGAPMQGYGMPAYPAAPTAVPVAPATGSGTADSAEVQALKRRVEELEAAARQQSQPVAPPPPPAGEWPSAPAFRPMNQY</sequence>
<feature type="signal peptide" evidence="2">
    <location>
        <begin position="1"/>
        <end position="15"/>
    </location>
</feature>
<proteinExistence type="predicted"/>
<name>A0A9X1B7E8_9GAMM</name>
<evidence type="ECO:0000256" key="2">
    <source>
        <dbReference type="SAM" id="SignalP"/>
    </source>
</evidence>
<comment type="caution">
    <text evidence="3">The sequence shown here is derived from an EMBL/GenBank/DDBJ whole genome shotgun (WGS) entry which is preliminary data.</text>
</comment>
<dbReference type="AlphaFoldDB" id="A0A9X1B7E8"/>
<evidence type="ECO:0000313" key="4">
    <source>
        <dbReference type="Proteomes" id="UP001138802"/>
    </source>
</evidence>
<dbReference type="Proteomes" id="UP001138802">
    <property type="component" value="Unassembled WGS sequence"/>
</dbReference>
<gene>
    <name evidence="3" type="ORF">CKO25_00580</name>
</gene>
<evidence type="ECO:0000256" key="1">
    <source>
        <dbReference type="SAM" id="MobiDB-lite"/>
    </source>
</evidence>
<feature type="chain" id="PRO_5040820158" description="Sulfur globule protein CV1" evidence="2">
    <location>
        <begin position="16"/>
        <end position="152"/>
    </location>
</feature>
<keyword evidence="2" id="KW-0732">Signal</keyword>
<accession>A0A9X1B7E8</accession>
<evidence type="ECO:0000313" key="3">
    <source>
        <dbReference type="EMBL" id="MBK1643173.1"/>
    </source>
</evidence>
<keyword evidence="4" id="KW-1185">Reference proteome</keyword>
<evidence type="ECO:0008006" key="5">
    <source>
        <dbReference type="Google" id="ProtNLM"/>
    </source>
</evidence>
<reference evidence="3 4" key="1">
    <citation type="journal article" date="2020" name="Microorganisms">
        <title>Osmotic Adaptation and Compatible Solute Biosynthesis of Phototrophic Bacteria as Revealed from Genome Analyses.</title>
        <authorList>
            <person name="Imhoff J.F."/>
            <person name="Rahn T."/>
            <person name="Kunzel S."/>
            <person name="Keller A."/>
            <person name="Neulinger S.C."/>
        </authorList>
    </citation>
    <scope>NUCLEOTIDE SEQUENCE [LARGE SCALE GENOMIC DNA]</scope>
    <source>
        <strain evidence="3 4">DSM 21303</strain>
    </source>
</reference>